<dbReference type="InterPro" id="IPR009875">
    <property type="entry name" value="PilZ_domain"/>
</dbReference>
<protein>
    <recommendedName>
        <fullName evidence="1">PilZ domain-containing protein</fullName>
    </recommendedName>
</protein>
<dbReference type="SUPFAM" id="SSF141371">
    <property type="entry name" value="PilZ domain-like"/>
    <property type="match status" value="1"/>
</dbReference>
<evidence type="ECO:0000313" key="3">
    <source>
        <dbReference type="Proteomes" id="UP000054537"/>
    </source>
</evidence>
<sequence length="208" mass="22964">MPEIGTPVFLVVGEGLNLRSKLEAVDGTALTVTAPLETVGLQMFEPGREFEIFWAPPRSRVVLPCRLAAVTEKPPMRWTLVPTAPARHDNRREFVRGGAGAVVRLDAAISGQPKEGVLLDISEGGLRCWVDEPVTLAPGDQVQATVWLGTAEARLSGLVHTVRPAPYGDPGEHLILTFDTKEEVGRMIRQYIMAWEIGERRRNHRTTR</sequence>
<dbReference type="Pfam" id="PF07238">
    <property type="entry name" value="PilZ"/>
    <property type="match status" value="1"/>
</dbReference>
<dbReference type="EMBL" id="JRTT01000007">
    <property type="protein sequence ID" value="KHD78059.1"/>
    <property type="molecule type" value="Genomic_DNA"/>
</dbReference>
<evidence type="ECO:0000259" key="1">
    <source>
        <dbReference type="Pfam" id="PF07238"/>
    </source>
</evidence>
<dbReference type="STRING" id="1869.MB27_07580"/>
<dbReference type="GO" id="GO:0035438">
    <property type="term" value="F:cyclic-di-GMP binding"/>
    <property type="evidence" value="ECO:0007669"/>
    <property type="project" value="InterPro"/>
</dbReference>
<dbReference type="Gene3D" id="2.40.10.220">
    <property type="entry name" value="predicted glycosyltransferase like domains"/>
    <property type="match status" value="1"/>
</dbReference>
<proteinExistence type="predicted"/>
<keyword evidence="3" id="KW-1185">Reference proteome</keyword>
<name>A0A0A6UUC0_ACTUT</name>
<evidence type="ECO:0000313" key="2">
    <source>
        <dbReference type="EMBL" id="KHD78059.1"/>
    </source>
</evidence>
<dbReference type="eggNOG" id="COG5581">
    <property type="taxonomic scope" value="Bacteria"/>
</dbReference>
<gene>
    <name evidence="2" type="ORF">MB27_07580</name>
</gene>
<comment type="caution">
    <text evidence="2">The sequence shown here is derived from an EMBL/GenBank/DDBJ whole genome shotgun (WGS) entry which is preliminary data.</text>
</comment>
<dbReference type="AlphaFoldDB" id="A0A0A6UUC0"/>
<organism evidence="2 3">
    <name type="scientific">Actinoplanes utahensis</name>
    <dbReference type="NCBI Taxonomy" id="1869"/>
    <lineage>
        <taxon>Bacteria</taxon>
        <taxon>Bacillati</taxon>
        <taxon>Actinomycetota</taxon>
        <taxon>Actinomycetes</taxon>
        <taxon>Micromonosporales</taxon>
        <taxon>Micromonosporaceae</taxon>
        <taxon>Actinoplanes</taxon>
    </lineage>
</organism>
<reference evidence="2 3" key="1">
    <citation type="submission" date="2014-10" db="EMBL/GenBank/DDBJ databases">
        <title>Draft genome sequence of Actinoplanes utahensis NRRL 12052.</title>
        <authorList>
            <person name="Velasco-Bucheli B."/>
            <person name="del Cerro C."/>
            <person name="Hormigo D."/>
            <person name="Garcia J.L."/>
            <person name="Acebal C."/>
            <person name="Arroyo M."/>
            <person name="de la Mata I."/>
        </authorList>
    </citation>
    <scope>NUCLEOTIDE SEQUENCE [LARGE SCALE GENOMIC DNA]</scope>
    <source>
        <strain evidence="2 3">NRRL 12052</strain>
    </source>
</reference>
<feature type="domain" description="PilZ" evidence="1">
    <location>
        <begin position="90"/>
        <end position="192"/>
    </location>
</feature>
<accession>A0A0A6UUC0</accession>
<dbReference type="Proteomes" id="UP000054537">
    <property type="component" value="Unassembled WGS sequence"/>
</dbReference>